<protein>
    <submittedName>
        <fullName evidence="1">Uncharacterized protein</fullName>
    </submittedName>
</protein>
<evidence type="ECO:0000313" key="1">
    <source>
        <dbReference type="EMBL" id="GAI95623.1"/>
    </source>
</evidence>
<dbReference type="EMBL" id="BARW01016828">
    <property type="protein sequence ID" value="GAI95623.1"/>
    <property type="molecule type" value="Genomic_DNA"/>
</dbReference>
<name>X1SRQ9_9ZZZZ</name>
<organism evidence="1">
    <name type="scientific">marine sediment metagenome</name>
    <dbReference type="NCBI Taxonomy" id="412755"/>
    <lineage>
        <taxon>unclassified sequences</taxon>
        <taxon>metagenomes</taxon>
        <taxon>ecological metagenomes</taxon>
    </lineage>
</organism>
<proteinExistence type="predicted"/>
<accession>X1SRQ9</accession>
<dbReference type="AlphaFoldDB" id="X1SRQ9"/>
<reference evidence="1" key="1">
    <citation type="journal article" date="2014" name="Front. Microbiol.">
        <title>High frequency of phylogenetically diverse reductive dehalogenase-homologous genes in deep subseafloor sedimentary metagenomes.</title>
        <authorList>
            <person name="Kawai M."/>
            <person name="Futagami T."/>
            <person name="Toyoda A."/>
            <person name="Takaki Y."/>
            <person name="Nishi S."/>
            <person name="Hori S."/>
            <person name="Arai W."/>
            <person name="Tsubouchi T."/>
            <person name="Morono Y."/>
            <person name="Uchiyama I."/>
            <person name="Ito T."/>
            <person name="Fujiyama A."/>
            <person name="Inagaki F."/>
            <person name="Takami H."/>
        </authorList>
    </citation>
    <scope>NUCLEOTIDE SEQUENCE</scope>
    <source>
        <strain evidence="1">Expedition CK06-06</strain>
    </source>
</reference>
<feature type="non-terminal residue" evidence="1">
    <location>
        <position position="1"/>
    </location>
</feature>
<comment type="caution">
    <text evidence="1">The sequence shown here is derived from an EMBL/GenBank/DDBJ whole genome shotgun (WGS) entry which is preliminary data.</text>
</comment>
<gene>
    <name evidence="1" type="ORF">S12H4_29207</name>
</gene>
<sequence length="108" mass="12109">ASKTTEFDIQIAPSDILGDYIVKSTIRDIVSAVLYIANRSSREVHRSDCFWVTQMKDINKVPCGGLGGVAELIKDSGYNGCFYCLPRYDRDTLTEQQVLTNLEEDLGR</sequence>